<sequence>MFIAQLCDRSTGLTSWSAARGWREKYRRTGLFSMRTTLSRAQLDMLEREFEKSHYPDIYAREMMGTRINLPESRVQVWFANRRAKYRRQETLKKPAAVTGVCALCRQQIPAVHEQSVAAAAPSAAAATVLAAKSANRCGKGKGRRRAVTSRSKTNRQAAGGKCKSRPGTLRTKAVTAGDK</sequence>
<dbReference type="GO" id="GO:0030182">
    <property type="term" value="P:neuron differentiation"/>
    <property type="evidence" value="ECO:0007669"/>
    <property type="project" value="UniProtKB-ARBA"/>
</dbReference>
<feature type="region of interest" description="Disordered" evidence="7">
    <location>
        <begin position="138"/>
        <end position="180"/>
    </location>
</feature>
<dbReference type="InterPro" id="IPR009057">
    <property type="entry name" value="Homeodomain-like_sf"/>
</dbReference>
<dbReference type="GO" id="GO:0000981">
    <property type="term" value="F:DNA-binding transcription factor activity, RNA polymerase II-specific"/>
    <property type="evidence" value="ECO:0007669"/>
    <property type="project" value="TreeGrafter"/>
</dbReference>
<dbReference type="WBParaSite" id="Gr19_v10_g14520.t1">
    <property type="protein sequence ID" value="Gr19_v10_g14520.t1"/>
    <property type="gene ID" value="Gr19_v10_g14520"/>
</dbReference>
<dbReference type="Pfam" id="PF00046">
    <property type="entry name" value="Homeodomain"/>
    <property type="match status" value="1"/>
</dbReference>
<dbReference type="PROSITE" id="PS50071">
    <property type="entry name" value="HOMEOBOX_2"/>
    <property type="match status" value="1"/>
</dbReference>
<proteinExistence type="predicted"/>
<accession>A0A914H6Q1</accession>
<keyword evidence="2 5" id="KW-0238">DNA-binding</keyword>
<dbReference type="GO" id="GO:0005634">
    <property type="term" value="C:nucleus"/>
    <property type="evidence" value="ECO:0007669"/>
    <property type="project" value="UniProtKB-SubCell"/>
</dbReference>
<feature type="compositionally biased region" description="Basic residues" evidence="7">
    <location>
        <begin position="139"/>
        <end position="148"/>
    </location>
</feature>
<dbReference type="SUPFAM" id="SSF46689">
    <property type="entry name" value="Homeodomain-like"/>
    <property type="match status" value="1"/>
</dbReference>
<organism evidence="9 10">
    <name type="scientific">Globodera rostochiensis</name>
    <name type="common">Golden nematode worm</name>
    <name type="synonym">Heterodera rostochiensis</name>
    <dbReference type="NCBI Taxonomy" id="31243"/>
    <lineage>
        <taxon>Eukaryota</taxon>
        <taxon>Metazoa</taxon>
        <taxon>Ecdysozoa</taxon>
        <taxon>Nematoda</taxon>
        <taxon>Chromadorea</taxon>
        <taxon>Rhabditida</taxon>
        <taxon>Tylenchina</taxon>
        <taxon>Tylenchomorpha</taxon>
        <taxon>Tylenchoidea</taxon>
        <taxon>Heteroderidae</taxon>
        <taxon>Heteroderinae</taxon>
        <taxon>Globodera</taxon>
    </lineage>
</organism>
<evidence type="ECO:0000313" key="10">
    <source>
        <dbReference type="WBParaSite" id="Gr19_v10_g14520.t1"/>
    </source>
</evidence>
<dbReference type="GO" id="GO:0000977">
    <property type="term" value="F:RNA polymerase II transcription regulatory region sequence-specific DNA binding"/>
    <property type="evidence" value="ECO:0007669"/>
    <property type="project" value="TreeGrafter"/>
</dbReference>
<dbReference type="PANTHER" id="PTHR24329">
    <property type="entry name" value="HOMEOBOX PROTEIN ARISTALESS"/>
    <property type="match status" value="1"/>
</dbReference>
<evidence type="ECO:0000256" key="6">
    <source>
        <dbReference type="RuleBase" id="RU000682"/>
    </source>
</evidence>
<evidence type="ECO:0000313" key="9">
    <source>
        <dbReference type="Proteomes" id="UP000887572"/>
    </source>
</evidence>
<dbReference type="Proteomes" id="UP000887572">
    <property type="component" value="Unplaced"/>
</dbReference>
<evidence type="ECO:0000256" key="7">
    <source>
        <dbReference type="SAM" id="MobiDB-lite"/>
    </source>
</evidence>
<evidence type="ECO:0000256" key="3">
    <source>
        <dbReference type="ARBA" id="ARBA00023155"/>
    </source>
</evidence>
<evidence type="ECO:0000256" key="2">
    <source>
        <dbReference type="ARBA" id="ARBA00023125"/>
    </source>
</evidence>
<feature type="DNA-binding region" description="Homeobox" evidence="5">
    <location>
        <begin position="37"/>
        <end position="90"/>
    </location>
</feature>
<comment type="subcellular location">
    <subcellularLocation>
        <location evidence="1 5 6">Nucleus</location>
    </subcellularLocation>
</comment>
<dbReference type="AlphaFoldDB" id="A0A914H6Q1"/>
<feature type="domain" description="Homeobox" evidence="8">
    <location>
        <begin position="35"/>
        <end position="89"/>
    </location>
</feature>
<reference evidence="10" key="1">
    <citation type="submission" date="2022-11" db="UniProtKB">
        <authorList>
            <consortium name="WormBaseParasite"/>
        </authorList>
    </citation>
    <scope>IDENTIFICATION</scope>
</reference>
<evidence type="ECO:0000256" key="4">
    <source>
        <dbReference type="ARBA" id="ARBA00023242"/>
    </source>
</evidence>
<dbReference type="CDD" id="cd00086">
    <property type="entry name" value="homeodomain"/>
    <property type="match status" value="1"/>
</dbReference>
<dbReference type="FunFam" id="1.10.10.60:FF:000679">
    <property type="entry name" value="Homeobox protein aristaless"/>
    <property type="match status" value="1"/>
</dbReference>
<evidence type="ECO:0000256" key="5">
    <source>
        <dbReference type="PROSITE-ProRule" id="PRU00108"/>
    </source>
</evidence>
<name>A0A914H6Q1_GLORO</name>
<keyword evidence="4 5" id="KW-0539">Nucleus</keyword>
<keyword evidence="9" id="KW-1185">Reference proteome</keyword>
<evidence type="ECO:0000256" key="1">
    <source>
        <dbReference type="ARBA" id="ARBA00004123"/>
    </source>
</evidence>
<dbReference type="InterPro" id="IPR050649">
    <property type="entry name" value="Paired_Homeobox_TFs"/>
</dbReference>
<dbReference type="SMART" id="SM00389">
    <property type="entry name" value="HOX"/>
    <property type="match status" value="1"/>
</dbReference>
<dbReference type="Gene3D" id="1.10.10.60">
    <property type="entry name" value="Homeodomain-like"/>
    <property type="match status" value="1"/>
</dbReference>
<protein>
    <submittedName>
        <fullName evidence="10">Homeobox domain-containing protein</fullName>
    </submittedName>
</protein>
<dbReference type="PANTHER" id="PTHR24329:SF543">
    <property type="entry name" value="FI01017P-RELATED"/>
    <property type="match status" value="1"/>
</dbReference>
<keyword evidence="3 5" id="KW-0371">Homeobox</keyword>
<evidence type="ECO:0000259" key="8">
    <source>
        <dbReference type="PROSITE" id="PS50071"/>
    </source>
</evidence>
<dbReference type="InterPro" id="IPR001356">
    <property type="entry name" value="HD"/>
</dbReference>